<dbReference type="AlphaFoldDB" id="A0A4Q1BH08"/>
<keyword evidence="12" id="KW-1185">Reference proteome</keyword>
<dbReference type="Gene3D" id="3.40.50.150">
    <property type="entry name" value="Vaccinia Virus protein VP39"/>
    <property type="match status" value="1"/>
</dbReference>
<dbReference type="SUPFAM" id="SSF53335">
    <property type="entry name" value="S-adenosyl-L-methionine-dependent methyltransferases"/>
    <property type="match status" value="1"/>
</dbReference>
<name>A0A4Q1BH08_TREME</name>
<comment type="function">
    <text evidence="8">Methylates the carboxyl group of the C-terminal leucine residue of protein phosphatase 2A catalytic subunits to form alpha-leucine ester residues.</text>
</comment>
<feature type="binding site" evidence="9">
    <location>
        <begin position="203"/>
        <end position="204"/>
    </location>
    <ligand>
        <name>S-adenosyl-L-methionine</name>
        <dbReference type="ChEBI" id="CHEBI:59789"/>
    </ligand>
</feature>
<dbReference type="EC" id="2.1.1.233" evidence="3 8"/>
<protein>
    <recommendedName>
        <fullName evidence="4 8">Leucine carboxyl methyltransferase 1</fullName>
        <ecNumber evidence="3 8">2.1.1.233</ecNumber>
    </recommendedName>
</protein>
<dbReference type="STRING" id="5217.A0A4Q1BH08"/>
<feature type="binding site" evidence="9">
    <location>
        <position position="227"/>
    </location>
    <ligand>
        <name>S-adenosyl-L-methionine</name>
        <dbReference type="ChEBI" id="CHEBI:59789"/>
    </ligand>
</feature>
<dbReference type="GO" id="GO:0018423">
    <property type="term" value="F:protein C-terminal leucine carboxyl O-methyltransferase activity"/>
    <property type="evidence" value="ECO:0007669"/>
    <property type="project" value="UniProtKB-EC"/>
</dbReference>
<evidence type="ECO:0000256" key="3">
    <source>
        <dbReference type="ARBA" id="ARBA00012834"/>
    </source>
</evidence>
<dbReference type="FunCoup" id="A0A4Q1BH08">
    <property type="interactions" value="308"/>
</dbReference>
<dbReference type="VEuPathDB" id="FungiDB:TREMEDRAFT_65596"/>
<dbReference type="EMBL" id="SDIL01000084">
    <property type="protein sequence ID" value="RXK36862.1"/>
    <property type="molecule type" value="Genomic_DNA"/>
</dbReference>
<comment type="similarity">
    <text evidence="2 8">Belongs to the methyltransferase superfamily. LCMT family.</text>
</comment>
<dbReference type="PIRSF" id="PIRSF016305">
    <property type="entry name" value="LCM_mtfrase"/>
    <property type="match status" value="1"/>
</dbReference>
<evidence type="ECO:0000256" key="9">
    <source>
        <dbReference type="PIRSR" id="PIRSR016305-1"/>
    </source>
</evidence>
<keyword evidence="5 8" id="KW-0489">Methyltransferase</keyword>
<gene>
    <name evidence="11" type="ORF">M231_05836</name>
</gene>
<feature type="binding site" evidence="9">
    <location>
        <position position="98"/>
    </location>
    <ligand>
        <name>S-adenosyl-L-methionine</name>
        <dbReference type="ChEBI" id="CHEBI:59789"/>
    </ligand>
</feature>
<evidence type="ECO:0000256" key="2">
    <source>
        <dbReference type="ARBA" id="ARBA00010703"/>
    </source>
</evidence>
<dbReference type="Proteomes" id="UP000289152">
    <property type="component" value="Unassembled WGS sequence"/>
</dbReference>
<evidence type="ECO:0000313" key="11">
    <source>
        <dbReference type="EMBL" id="RXK36862.1"/>
    </source>
</evidence>
<dbReference type="OrthoDB" id="203237at2759"/>
<keyword evidence="6 8" id="KW-0808">Transferase</keyword>
<comment type="catalytic activity">
    <reaction evidence="1 8">
        <text>[phosphatase 2A protein]-C-terminal L-leucine + S-adenosyl-L-methionine = [phosphatase 2A protein]-C-terminal L-leucine methyl ester + S-adenosyl-L-homocysteine</text>
        <dbReference type="Rhea" id="RHEA:48544"/>
        <dbReference type="Rhea" id="RHEA-COMP:12134"/>
        <dbReference type="Rhea" id="RHEA-COMP:12135"/>
        <dbReference type="ChEBI" id="CHEBI:57856"/>
        <dbReference type="ChEBI" id="CHEBI:59789"/>
        <dbReference type="ChEBI" id="CHEBI:90516"/>
        <dbReference type="ChEBI" id="CHEBI:90517"/>
        <dbReference type="EC" id="2.1.1.233"/>
    </reaction>
</comment>
<evidence type="ECO:0000313" key="12">
    <source>
        <dbReference type="Proteomes" id="UP000289152"/>
    </source>
</evidence>
<evidence type="ECO:0000256" key="6">
    <source>
        <dbReference type="ARBA" id="ARBA00022679"/>
    </source>
</evidence>
<dbReference type="InterPro" id="IPR016651">
    <property type="entry name" value="LCMT1"/>
</dbReference>
<comment type="caution">
    <text evidence="11">The sequence shown here is derived from an EMBL/GenBank/DDBJ whole genome shotgun (WGS) entry which is preliminary data.</text>
</comment>
<proteinExistence type="inferred from homology"/>
<keyword evidence="7 8" id="KW-0949">S-adenosyl-L-methionine</keyword>
<dbReference type="PANTHER" id="PTHR13600">
    <property type="entry name" value="LEUCINE CARBOXYL METHYLTRANSFERASE"/>
    <property type="match status" value="1"/>
</dbReference>
<accession>A0A4Q1BH08</accession>
<reference evidence="11 12" key="1">
    <citation type="submission" date="2016-06" db="EMBL/GenBank/DDBJ databases">
        <title>Evolution of pathogenesis and genome organization in the Tremellales.</title>
        <authorList>
            <person name="Cuomo C."/>
            <person name="Litvintseva A."/>
            <person name="Heitman J."/>
            <person name="Chen Y."/>
            <person name="Sun S."/>
            <person name="Springer D."/>
            <person name="Dromer F."/>
            <person name="Young S."/>
            <person name="Zeng Q."/>
            <person name="Chapman S."/>
            <person name="Gujja S."/>
            <person name="Saif S."/>
            <person name="Birren B."/>
        </authorList>
    </citation>
    <scope>NUCLEOTIDE SEQUENCE [LARGE SCALE GENOMIC DNA]</scope>
    <source>
        <strain evidence="11 12">ATCC 28783</strain>
    </source>
</reference>
<evidence type="ECO:0000256" key="7">
    <source>
        <dbReference type="ARBA" id="ARBA00022691"/>
    </source>
</evidence>
<dbReference type="Pfam" id="PF04072">
    <property type="entry name" value="LCM"/>
    <property type="match status" value="1"/>
</dbReference>
<dbReference type="InterPro" id="IPR029063">
    <property type="entry name" value="SAM-dependent_MTases_sf"/>
</dbReference>
<evidence type="ECO:0000256" key="4">
    <source>
        <dbReference type="ARBA" id="ARBA00017497"/>
    </source>
</evidence>
<organism evidence="11 12">
    <name type="scientific">Tremella mesenterica</name>
    <name type="common">Jelly fungus</name>
    <dbReference type="NCBI Taxonomy" id="5217"/>
    <lineage>
        <taxon>Eukaryota</taxon>
        <taxon>Fungi</taxon>
        <taxon>Dikarya</taxon>
        <taxon>Basidiomycota</taxon>
        <taxon>Agaricomycotina</taxon>
        <taxon>Tremellomycetes</taxon>
        <taxon>Tremellales</taxon>
        <taxon>Tremellaceae</taxon>
        <taxon>Tremella</taxon>
    </lineage>
</organism>
<evidence type="ECO:0000256" key="8">
    <source>
        <dbReference type="PIRNR" id="PIRNR016305"/>
    </source>
</evidence>
<dbReference type="GO" id="GO:0032259">
    <property type="term" value="P:methylation"/>
    <property type="evidence" value="ECO:0007669"/>
    <property type="project" value="UniProtKB-KW"/>
</dbReference>
<dbReference type="InParanoid" id="A0A4Q1BH08"/>
<dbReference type="InterPro" id="IPR007213">
    <property type="entry name" value="Ppm1/Ppm2/Tcmp"/>
</dbReference>
<feature type="binding site" evidence="9">
    <location>
        <position position="72"/>
    </location>
    <ligand>
        <name>S-adenosyl-L-methionine</name>
        <dbReference type="ChEBI" id="CHEBI:59789"/>
    </ligand>
</feature>
<feature type="region of interest" description="Disordered" evidence="10">
    <location>
        <begin position="1"/>
        <end position="23"/>
    </location>
</feature>
<evidence type="ECO:0000256" key="1">
    <source>
        <dbReference type="ARBA" id="ARBA00000724"/>
    </source>
</evidence>
<evidence type="ECO:0000256" key="10">
    <source>
        <dbReference type="SAM" id="MobiDB-lite"/>
    </source>
</evidence>
<evidence type="ECO:0000256" key="5">
    <source>
        <dbReference type="ARBA" id="ARBA00022603"/>
    </source>
</evidence>
<sequence length="360" mass="40410">MLPPSLPTRGLPINTDPDEPVRLTDNDAATSRLSAATLEYLQDPFAALLYKSSPLAGPSRKPPLINIGTHHRTWALDRLVDNFFRCCGDEAAQVVSLGAGSDTRFWRLMNRDTPPNLAHYLELDFPSMTSLKAQRIARSPKLSSLLSPRPVSPQVDHQPLFFENTTNILPTTQILPSSQKQPYQVLHGGQGLTSLLYTLLPLDLRNQPLSSILSYLDQSRPTLFLAECVLCYMIPSEGNKVLEFFRENFSRCVGVIYEMCGLEDTFGKVMRRNLASRNLSLPGVYASPSTLAERLLIEGKFDRADGISLWQVRSIIPEEELKRISRLEQLDEVEELKLVLEHYCVVWGSKGLNMNLTLTN</sequence>
<dbReference type="PANTHER" id="PTHR13600:SF21">
    <property type="entry name" value="LEUCINE CARBOXYL METHYLTRANSFERASE 1"/>
    <property type="match status" value="1"/>
</dbReference>